<dbReference type="Proteomes" id="UP001233999">
    <property type="component" value="Unassembled WGS sequence"/>
</dbReference>
<keyword evidence="2" id="KW-1185">Reference proteome</keyword>
<dbReference type="AlphaFoldDB" id="A0AAD8A249"/>
<accession>A0AAD8A249</accession>
<dbReference type="EMBL" id="JASPKZ010003885">
    <property type="protein sequence ID" value="KAJ9591139.1"/>
    <property type="molecule type" value="Genomic_DNA"/>
</dbReference>
<name>A0AAD8A249_DIPPU</name>
<evidence type="ECO:0000313" key="2">
    <source>
        <dbReference type="Proteomes" id="UP001233999"/>
    </source>
</evidence>
<gene>
    <name evidence="1" type="ORF">L9F63_002325</name>
</gene>
<reference evidence="1" key="2">
    <citation type="submission" date="2023-05" db="EMBL/GenBank/DDBJ databases">
        <authorList>
            <person name="Fouks B."/>
        </authorList>
    </citation>
    <scope>NUCLEOTIDE SEQUENCE</scope>
    <source>
        <strain evidence="1">Stay&amp;Tobe</strain>
        <tissue evidence="1">Testes</tissue>
    </source>
</reference>
<evidence type="ECO:0000313" key="1">
    <source>
        <dbReference type="EMBL" id="KAJ9591139.1"/>
    </source>
</evidence>
<sequence length="225" mass="25880">MITDSNRPQNIRNGKASFKTLTSYQNFHARQQLHKHHIRTSTQDSSCTNIIPELPRETAVAQTSYQNFQARQQLHKHHTRTSTQDSSCTNIIPELPRKIAVAQTSYQNFHARQYLHKHHARTSTEDSNCTNIIPELPRKTAVAQTSYQKTAVAQFRLTTGHDCLAKHLHKINILSTPRCILCNHPKEEMDDERLNDCATVKEKTSKTSKYWRARLLMTSVLDTAH</sequence>
<reference evidence="1" key="1">
    <citation type="journal article" date="2023" name="IScience">
        <title>Live-bearing cockroach genome reveals convergent evolutionary mechanisms linked to viviparity in insects and beyond.</title>
        <authorList>
            <person name="Fouks B."/>
            <person name="Harrison M.C."/>
            <person name="Mikhailova A.A."/>
            <person name="Marchal E."/>
            <person name="English S."/>
            <person name="Carruthers M."/>
            <person name="Jennings E.C."/>
            <person name="Chiamaka E.L."/>
            <person name="Frigard R.A."/>
            <person name="Pippel M."/>
            <person name="Attardo G.M."/>
            <person name="Benoit J.B."/>
            <person name="Bornberg-Bauer E."/>
            <person name="Tobe S.S."/>
        </authorList>
    </citation>
    <scope>NUCLEOTIDE SEQUENCE</scope>
    <source>
        <strain evidence="1">Stay&amp;Tobe</strain>
    </source>
</reference>
<proteinExistence type="predicted"/>
<protein>
    <submittedName>
        <fullName evidence="1">Uncharacterized protein</fullName>
    </submittedName>
</protein>
<organism evidence="1 2">
    <name type="scientific">Diploptera punctata</name>
    <name type="common">Pacific beetle cockroach</name>
    <dbReference type="NCBI Taxonomy" id="6984"/>
    <lineage>
        <taxon>Eukaryota</taxon>
        <taxon>Metazoa</taxon>
        <taxon>Ecdysozoa</taxon>
        <taxon>Arthropoda</taxon>
        <taxon>Hexapoda</taxon>
        <taxon>Insecta</taxon>
        <taxon>Pterygota</taxon>
        <taxon>Neoptera</taxon>
        <taxon>Polyneoptera</taxon>
        <taxon>Dictyoptera</taxon>
        <taxon>Blattodea</taxon>
        <taxon>Blaberoidea</taxon>
        <taxon>Blaberidae</taxon>
        <taxon>Diplopterinae</taxon>
        <taxon>Diploptera</taxon>
    </lineage>
</organism>
<comment type="caution">
    <text evidence="1">The sequence shown here is derived from an EMBL/GenBank/DDBJ whole genome shotgun (WGS) entry which is preliminary data.</text>
</comment>